<organism evidence="1 2">
    <name type="scientific">Trichonephila clavipes</name>
    <name type="common">Golden silk orbweaver</name>
    <name type="synonym">Nephila clavipes</name>
    <dbReference type="NCBI Taxonomy" id="2585209"/>
    <lineage>
        <taxon>Eukaryota</taxon>
        <taxon>Metazoa</taxon>
        <taxon>Ecdysozoa</taxon>
        <taxon>Arthropoda</taxon>
        <taxon>Chelicerata</taxon>
        <taxon>Arachnida</taxon>
        <taxon>Araneae</taxon>
        <taxon>Araneomorphae</taxon>
        <taxon>Entelegynae</taxon>
        <taxon>Araneoidea</taxon>
        <taxon>Nephilidae</taxon>
        <taxon>Trichonephila</taxon>
    </lineage>
</organism>
<keyword evidence="2" id="KW-1185">Reference proteome</keyword>
<evidence type="ECO:0000313" key="1">
    <source>
        <dbReference type="EMBL" id="GFX99433.1"/>
    </source>
</evidence>
<gene>
    <name evidence="1" type="primary">pol_3542</name>
    <name evidence="1" type="ORF">TNCV_1080771</name>
</gene>
<reference evidence="1" key="1">
    <citation type="submission" date="2020-08" db="EMBL/GenBank/DDBJ databases">
        <title>Multicomponent nature underlies the extraordinary mechanical properties of spider dragline silk.</title>
        <authorList>
            <person name="Kono N."/>
            <person name="Nakamura H."/>
            <person name="Mori M."/>
            <person name="Yoshida Y."/>
            <person name="Ohtoshi R."/>
            <person name="Malay A.D."/>
            <person name="Moran D.A.P."/>
            <person name="Tomita M."/>
            <person name="Numata K."/>
            <person name="Arakawa K."/>
        </authorList>
    </citation>
    <scope>NUCLEOTIDE SEQUENCE</scope>
</reference>
<name>A0A8X6V4X6_TRICX</name>
<sequence length="275" mass="31496">MYCVNCEAYGHMANYSKCPLYPKPRKGATIKPNYTTIVNSLVRPNVSFAQAAAQQEKNKNTAPTPNRWHHESKNLKNEIKLFDYAKINSESTLEEKVAKFADAVSSAHNLASKPIKNTRHSYTPQHINYLITCKNRARKLYQQTLNPLHKTEANRLQKLIKKEIRIHAQNTWNAKLESLETQDNSLWRMQKYFRKKRSDIPNLTGPNGIASNDEQKANLIANTFIDNYTENKRPGKHATNIDSDVTNTLTRFFSTPPSSPISPTDPDEICDYMKN</sequence>
<accession>A0A8X6V4X6</accession>
<comment type="caution">
    <text evidence="1">The sequence shown here is derived from an EMBL/GenBank/DDBJ whole genome shotgun (WGS) entry which is preliminary data.</text>
</comment>
<dbReference type="EMBL" id="BMAU01021211">
    <property type="protein sequence ID" value="GFX99433.1"/>
    <property type="molecule type" value="Genomic_DNA"/>
</dbReference>
<keyword evidence="1" id="KW-0808">Transferase</keyword>
<keyword evidence="1" id="KW-0548">Nucleotidyltransferase</keyword>
<dbReference type="AlphaFoldDB" id="A0A8X6V4X6"/>
<protein>
    <submittedName>
        <fullName evidence="1">RNA-directed DNA polymerase from mobile element jockey</fullName>
    </submittedName>
</protein>
<dbReference type="GO" id="GO:0003964">
    <property type="term" value="F:RNA-directed DNA polymerase activity"/>
    <property type="evidence" value="ECO:0007669"/>
    <property type="project" value="UniProtKB-KW"/>
</dbReference>
<evidence type="ECO:0000313" key="2">
    <source>
        <dbReference type="Proteomes" id="UP000887159"/>
    </source>
</evidence>
<keyword evidence="1" id="KW-0695">RNA-directed DNA polymerase</keyword>
<dbReference type="Proteomes" id="UP000887159">
    <property type="component" value="Unassembled WGS sequence"/>
</dbReference>
<proteinExistence type="predicted"/>